<comment type="caution">
    <text evidence="3">The sequence shown here is derived from an EMBL/GenBank/DDBJ whole genome shotgun (WGS) entry which is preliminary data.</text>
</comment>
<name>A0ABW3M493_9PSEU</name>
<dbReference type="SUPFAM" id="SSF102588">
    <property type="entry name" value="LmbE-like"/>
    <property type="match status" value="1"/>
</dbReference>
<sequence>MRKARYWAGMVTAATMVVVLLACSGQPDRVPLAFAPTVRYMQVIAHADDDLLFMNPDLVAGIRAGTPTTGVYLTGGETDKPDPQAYTARRQAGTRAAYAQMAGVPDEWTAQRLDVDAHHSVEQYTMRARPQIHVVFVNLPENNDPRAVGGKEALVRLWNDETSLLRVGTLVPVGGVVPRSYFYTHDELVQLLVNLFTRFQPTVVRSQDPDPDNRLLLDTPRFHDHPDHVMAARFTAAATQLYRGPRFVSLNYRDYAMTELPPNLTPADHQTKIGIFGAYVPHDSDSTLGNPYAPWLSRMYQRFPLGSSWTDAGRAYAVFNGALYACAPGSPWTELPWPGGPITQAVSAA</sequence>
<gene>
    <name evidence="3" type="ORF">ACFQ1S_07810</name>
</gene>
<keyword evidence="1" id="KW-0862">Zinc</keyword>
<evidence type="ECO:0000313" key="4">
    <source>
        <dbReference type="Proteomes" id="UP001597045"/>
    </source>
</evidence>
<keyword evidence="4" id="KW-1185">Reference proteome</keyword>
<keyword evidence="2" id="KW-0732">Signal</keyword>
<dbReference type="InterPro" id="IPR024078">
    <property type="entry name" value="LmbE-like_dom_sf"/>
</dbReference>
<organism evidence="3 4">
    <name type="scientific">Kibdelosporangium lantanae</name>
    <dbReference type="NCBI Taxonomy" id="1497396"/>
    <lineage>
        <taxon>Bacteria</taxon>
        <taxon>Bacillati</taxon>
        <taxon>Actinomycetota</taxon>
        <taxon>Actinomycetes</taxon>
        <taxon>Pseudonocardiales</taxon>
        <taxon>Pseudonocardiaceae</taxon>
        <taxon>Kibdelosporangium</taxon>
    </lineage>
</organism>
<reference evidence="4" key="1">
    <citation type="journal article" date="2019" name="Int. J. Syst. Evol. Microbiol.">
        <title>The Global Catalogue of Microorganisms (GCM) 10K type strain sequencing project: providing services to taxonomists for standard genome sequencing and annotation.</title>
        <authorList>
            <consortium name="The Broad Institute Genomics Platform"/>
            <consortium name="The Broad Institute Genome Sequencing Center for Infectious Disease"/>
            <person name="Wu L."/>
            <person name="Ma J."/>
        </authorList>
    </citation>
    <scope>NUCLEOTIDE SEQUENCE [LARGE SCALE GENOMIC DNA]</scope>
    <source>
        <strain evidence="4">JCM 31486</strain>
    </source>
</reference>
<dbReference type="PANTHER" id="PTHR12993">
    <property type="entry name" value="N-ACETYLGLUCOSAMINYL-PHOSPHATIDYLINOSITOL DE-N-ACETYLASE-RELATED"/>
    <property type="match status" value="1"/>
</dbReference>
<dbReference type="PROSITE" id="PS51257">
    <property type="entry name" value="PROKAR_LIPOPROTEIN"/>
    <property type="match status" value="1"/>
</dbReference>
<evidence type="ECO:0000313" key="3">
    <source>
        <dbReference type="EMBL" id="MFD1045496.1"/>
    </source>
</evidence>
<feature type="chain" id="PRO_5045221759" evidence="2">
    <location>
        <begin position="23"/>
        <end position="349"/>
    </location>
</feature>
<feature type="signal peptide" evidence="2">
    <location>
        <begin position="1"/>
        <end position="22"/>
    </location>
</feature>
<dbReference type="PANTHER" id="PTHR12993:SF11">
    <property type="entry name" value="N-ACETYLGLUCOSAMINYL-PHOSPHATIDYLINOSITOL DE-N-ACETYLASE"/>
    <property type="match status" value="1"/>
</dbReference>
<accession>A0ABW3M493</accession>
<protein>
    <submittedName>
        <fullName evidence="3">PIG-L family deacetylase</fullName>
    </submittedName>
</protein>
<feature type="non-terminal residue" evidence="3">
    <location>
        <position position="349"/>
    </location>
</feature>
<dbReference type="EMBL" id="JBHTIS010000317">
    <property type="protein sequence ID" value="MFD1045496.1"/>
    <property type="molecule type" value="Genomic_DNA"/>
</dbReference>
<proteinExistence type="predicted"/>
<evidence type="ECO:0000256" key="2">
    <source>
        <dbReference type="SAM" id="SignalP"/>
    </source>
</evidence>
<dbReference type="Pfam" id="PF02585">
    <property type="entry name" value="PIG-L"/>
    <property type="match status" value="1"/>
</dbReference>
<dbReference type="Proteomes" id="UP001597045">
    <property type="component" value="Unassembled WGS sequence"/>
</dbReference>
<dbReference type="Gene3D" id="3.40.50.10320">
    <property type="entry name" value="LmbE-like"/>
    <property type="match status" value="1"/>
</dbReference>
<evidence type="ECO:0000256" key="1">
    <source>
        <dbReference type="ARBA" id="ARBA00022833"/>
    </source>
</evidence>
<dbReference type="InterPro" id="IPR003737">
    <property type="entry name" value="GlcNAc_PI_deacetylase-related"/>
</dbReference>